<keyword evidence="5 10" id="KW-0378">Hydrolase</keyword>
<feature type="binding site" evidence="10">
    <location>
        <position position="70"/>
    </location>
    <ligand>
        <name>Mg(2+)</name>
        <dbReference type="ChEBI" id="CHEBI:18420"/>
    </ligand>
</feature>
<dbReference type="GO" id="GO:0035870">
    <property type="term" value="F:dITP diphosphatase activity"/>
    <property type="evidence" value="ECO:0007669"/>
    <property type="project" value="UniProtKB-UniRule"/>
</dbReference>
<evidence type="ECO:0000256" key="9">
    <source>
        <dbReference type="ARBA" id="ARBA00052017"/>
    </source>
</evidence>
<dbReference type="InterPro" id="IPR020922">
    <property type="entry name" value="dITP/XTP_pyrophosphatase"/>
</dbReference>
<evidence type="ECO:0000256" key="7">
    <source>
        <dbReference type="ARBA" id="ARBA00023080"/>
    </source>
</evidence>
<dbReference type="OrthoDB" id="9807456at2"/>
<evidence type="ECO:0000256" key="3">
    <source>
        <dbReference type="ARBA" id="ARBA00022723"/>
    </source>
</evidence>
<dbReference type="eggNOG" id="COG0127">
    <property type="taxonomic scope" value="Bacteria"/>
</dbReference>
<dbReference type="InterPro" id="IPR002637">
    <property type="entry name" value="RdgB/HAM1"/>
</dbReference>
<dbReference type="GO" id="GO:0000166">
    <property type="term" value="F:nucleotide binding"/>
    <property type="evidence" value="ECO:0007669"/>
    <property type="project" value="UniProtKB-KW"/>
</dbReference>
<dbReference type="HAMAP" id="MF_01405">
    <property type="entry name" value="Non_canon_purine_NTPase"/>
    <property type="match status" value="1"/>
</dbReference>
<comment type="catalytic activity">
    <reaction evidence="10">
        <text>ITP + H2O = IMP + diphosphate + H(+)</text>
        <dbReference type="Rhea" id="RHEA:29399"/>
        <dbReference type="ChEBI" id="CHEBI:15377"/>
        <dbReference type="ChEBI" id="CHEBI:15378"/>
        <dbReference type="ChEBI" id="CHEBI:33019"/>
        <dbReference type="ChEBI" id="CHEBI:58053"/>
        <dbReference type="ChEBI" id="CHEBI:61402"/>
        <dbReference type="EC" id="3.6.1.66"/>
    </reaction>
</comment>
<feature type="active site" description="Proton acceptor" evidence="10">
    <location>
        <position position="70"/>
    </location>
</feature>
<dbReference type="PANTHER" id="PTHR11067:SF9">
    <property type="entry name" value="INOSINE TRIPHOSPHATE PYROPHOSPHATASE"/>
    <property type="match status" value="1"/>
</dbReference>
<keyword evidence="13" id="KW-1185">Reference proteome</keyword>
<evidence type="ECO:0000256" key="1">
    <source>
        <dbReference type="ARBA" id="ARBA00008023"/>
    </source>
</evidence>
<comment type="catalytic activity">
    <reaction evidence="9 10">
        <text>XTP + H2O = XMP + diphosphate + H(+)</text>
        <dbReference type="Rhea" id="RHEA:28610"/>
        <dbReference type="ChEBI" id="CHEBI:15377"/>
        <dbReference type="ChEBI" id="CHEBI:15378"/>
        <dbReference type="ChEBI" id="CHEBI:33019"/>
        <dbReference type="ChEBI" id="CHEBI:57464"/>
        <dbReference type="ChEBI" id="CHEBI:61314"/>
        <dbReference type="EC" id="3.6.1.66"/>
    </reaction>
</comment>
<keyword evidence="6 10" id="KW-0460">Magnesium</keyword>
<evidence type="ECO:0000313" key="12">
    <source>
        <dbReference type="EMBL" id="AGM25992.1"/>
    </source>
</evidence>
<feature type="binding site" evidence="10">
    <location>
        <position position="175"/>
    </location>
    <ligand>
        <name>substrate</name>
    </ligand>
</feature>
<dbReference type="Proteomes" id="UP000013963">
    <property type="component" value="Chromosome"/>
</dbReference>
<dbReference type="GO" id="GO:0046872">
    <property type="term" value="F:metal ion binding"/>
    <property type="evidence" value="ECO:0007669"/>
    <property type="project" value="UniProtKB-KW"/>
</dbReference>
<evidence type="ECO:0000256" key="6">
    <source>
        <dbReference type="ARBA" id="ARBA00022842"/>
    </source>
</evidence>
<comment type="similarity">
    <text evidence="1 10 11">Belongs to the HAM1 NTPase family.</text>
</comment>
<gene>
    <name evidence="12" type="primary">rdgB</name>
    <name evidence="12" type="ORF">SSYRP_v1c03980</name>
</gene>
<sequence length="204" mass="23152">MHEIWIATNNKNKVREFTAIFAEMNVTVKSLLDLPTVIDIPEEGTTFLENAYQKAAYLAHKINKPVLADDSGLEIIGLNNFPGIFTKRWALPITDNNLINQMLIDKCANLTDRSAQAVCTLVYLNPLNGKEGSFTGITKGEITTTPIGDNNFGYDPIFKVEELNKTYAQLTLAEKNQYSHRAKAVNQFKEWWKKEEAEWQQPKD</sequence>
<organism evidence="12 13">
    <name type="scientific">Spiroplasma syrphidicola EA-1</name>
    <dbReference type="NCBI Taxonomy" id="1276229"/>
    <lineage>
        <taxon>Bacteria</taxon>
        <taxon>Bacillati</taxon>
        <taxon>Mycoplasmatota</taxon>
        <taxon>Mollicutes</taxon>
        <taxon>Entomoplasmatales</taxon>
        <taxon>Spiroplasmataceae</taxon>
        <taxon>Spiroplasma</taxon>
    </lineage>
</organism>
<dbReference type="GO" id="GO:0009146">
    <property type="term" value="P:purine nucleoside triphosphate catabolic process"/>
    <property type="evidence" value="ECO:0007669"/>
    <property type="project" value="UniProtKB-UniRule"/>
</dbReference>
<dbReference type="GO" id="GO:0036222">
    <property type="term" value="F:XTP diphosphatase activity"/>
    <property type="evidence" value="ECO:0007669"/>
    <property type="project" value="UniProtKB-UniRule"/>
</dbReference>
<evidence type="ECO:0000256" key="4">
    <source>
        <dbReference type="ARBA" id="ARBA00022741"/>
    </source>
</evidence>
<feature type="binding site" evidence="10">
    <location>
        <position position="71"/>
    </location>
    <ligand>
        <name>substrate</name>
    </ligand>
</feature>
<dbReference type="NCBIfam" id="TIGR00042">
    <property type="entry name" value="RdgB/HAM1 family non-canonical purine NTP pyrophosphatase"/>
    <property type="match status" value="1"/>
</dbReference>
<name>R4U3K4_9MOLU</name>
<evidence type="ECO:0000313" key="13">
    <source>
        <dbReference type="Proteomes" id="UP000013963"/>
    </source>
</evidence>
<comment type="catalytic activity">
    <reaction evidence="8 10">
        <text>dITP + H2O = dIMP + diphosphate + H(+)</text>
        <dbReference type="Rhea" id="RHEA:28342"/>
        <dbReference type="ChEBI" id="CHEBI:15377"/>
        <dbReference type="ChEBI" id="CHEBI:15378"/>
        <dbReference type="ChEBI" id="CHEBI:33019"/>
        <dbReference type="ChEBI" id="CHEBI:61194"/>
        <dbReference type="ChEBI" id="CHEBI:61382"/>
        <dbReference type="EC" id="3.6.1.66"/>
    </reaction>
</comment>
<dbReference type="GO" id="GO:0009117">
    <property type="term" value="P:nucleotide metabolic process"/>
    <property type="evidence" value="ECO:0007669"/>
    <property type="project" value="UniProtKB-KW"/>
</dbReference>
<dbReference type="RefSeq" id="WP_016340639.1">
    <property type="nucleotide sequence ID" value="NC_021284.1"/>
</dbReference>
<dbReference type="HOGENOM" id="CLU_082080_0_2_14"/>
<dbReference type="GO" id="GO:0036220">
    <property type="term" value="F:ITP diphosphatase activity"/>
    <property type="evidence" value="ECO:0007669"/>
    <property type="project" value="UniProtKB-UniRule"/>
</dbReference>
<evidence type="ECO:0000256" key="2">
    <source>
        <dbReference type="ARBA" id="ARBA00011738"/>
    </source>
</evidence>
<dbReference type="AlphaFoldDB" id="R4U3K4"/>
<comment type="function">
    <text evidence="10">Pyrophosphatase that catalyzes the hydrolysis of nucleoside triphosphates to their monophosphate derivatives, with a high preference for the non-canonical purine nucleotides XTP (xanthosine triphosphate), dITP (deoxyinosine triphosphate) and ITP. Seems to function as a house-cleaning enzyme that removes non-canonical purine nucleotides from the nucleotide pool, thus preventing their incorporation into DNA/RNA and avoiding chromosomal lesions.</text>
</comment>
<dbReference type="KEGG" id="ssyr:SSYRP_v1c03980"/>
<evidence type="ECO:0000256" key="5">
    <source>
        <dbReference type="ARBA" id="ARBA00022801"/>
    </source>
</evidence>
<accession>R4U3K4</accession>
<dbReference type="PANTHER" id="PTHR11067">
    <property type="entry name" value="INOSINE TRIPHOSPHATE PYROPHOSPHATASE/HAM1 PROTEIN"/>
    <property type="match status" value="1"/>
</dbReference>
<dbReference type="PATRIC" id="fig|1276229.3.peg.396"/>
<reference evidence="12 13" key="1">
    <citation type="journal article" date="2013" name="Genome Biol. Evol.">
        <title>Complete genomes of two dipteran-associated spiroplasmas provided insights into the origin, dynamics, and impacts of viral invasion in spiroplasma.</title>
        <authorList>
            <person name="Ku C."/>
            <person name="Lo W.S."/>
            <person name="Chen L.L."/>
            <person name="Kuo C.H."/>
        </authorList>
    </citation>
    <scope>NUCLEOTIDE SEQUENCE [LARGE SCALE GENOMIC DNA]</scope>
    <source>
        <strain evidence="12">EA-1</strain>
    </source>
</reference>
<feature type="binding site" evidence="10">
    <location>
        <begin position="180"/>
        <end position="181"/>
    </location>
    <ligand>
        <name>substrate</name>
    </ligand>
</feature>
<protein>
    <recommendedName>
        <fullName evidence="10">dITP/XTP pyrophosphatase</fullName>
        <ecNumber evidence="10">3.6.1.66</ecNumber>
    </recommendedName>
    <alternativeName>
        <fullName evidence="10">Non-canonical purine NTP pyrophosphatase</fullName>
    </alternativeName>
    <alternativeName>
        <fullName evidence="10">Non-standard purine NTP pyrophosphatase</fullName>
    </alternativeName>
    <alternativeName>
        <fullName evidence="10">Nucleoside-triphosphate diphosphatase</fullName>
    </alternativeName>
    <alternativeName>
        <fullName evidence="10">Nucleoside-triphosphate pyrophosphatase</fullName>
        <shortName evidence="10">NTPase</shortName>
    </alternativeName>
</protein>
<dbReference type="InterPro" id="IPR029001">
    <property type="entry name" value="ITPase-like_fam"/>
</dbReference>
<proteinExistence type="inferred from homology"/>
<comment type="caution">
    <text evidence="10">Lacks conserved residue(s) required for the propagation of feature annotation.</text>
</comment>
<feature type="binding site" evidence="10">
    <location>
        <begin position="8"/>
        <end position="13"/>
    </location>
    <ligand>
        <name>substrate</name>
    </ligand>
</feature>
<dbReference type="GO" id="GO:0005829">
    <property type="term" value="C:cytosol"/>
    <property type="evidence" value="ECO:0007669"/>
    <property type="project" value="TreeGrafter"/>
</dbReference>
<dbReference type="SUPFAM" id="SSF52972">
    <property type="entry name" value="ITPase-like"/>
    <property type="match status" value="1"/>
</dbReference>
<comment type="cofactor">
    <cofactor evidence="10">
        <name>Mg(2+)</name>
        <dbReference type="ChEBI" id="CHEBI:18420"/>
    </cofactor>
    <text evidence="10">Binds 1 Mg(2+) ion per subunit.</text>
</comment>
<feature type="binding site" evidence="10">
    <location>
        <begin position="152"/>
        <end position="155"/>
    </location>
    <ligand>
        <name>substrate</name>
    </ligand>
</feature>
<dbReference type="Gene3D" id="3.90.950.10">
    <property type="match status" value="1"/>
</dbReference>
<comment type="subunit">
    <text evidence="2 10">Homodimer.</text>
</comment>
<dbReference type="EMBL" id="CP005078">
    <property type="protein sequence ID" value="AGM25992.1"/>
    <property type="molecule type" value="Genomic_DNA"/>
</dbReference>
<evidence type="ECO:0000256" key="10">
    <source>
        <dbReference type="HAMAP-Rule" id="MF_01405"/>
    </source>
</evidence>
<evidence type="ECO:0000256" key="11">
    <source>
        <dbReference type="RuleBase" id="RU003781"/>
    </source>
</evidence>
<dbReference type="Pfam" id="PF01725">
    <property type="entry name" value="Ham1p_like"/>
    <property type="match status" value="1"/>
</dbReference>
<dbReference type="FunFam" id="3.90.950.10:FF:000001">
    <property type="entry name" value="dITP/XTP pyrophosphatase"/>
    <property type="match status" value="1"/>
</dbReference>
<dbReference type="STRING" id="1276229.SSYRP_v1c03980"/>
<dbReference type="GO" id="GO:0017111">
    <property type="term" value="F:ribonucleoside triphosphate phosphatase activity"/>
    <property type="evidence" value="ECO:0007669"/>
    <property type="project" value="InterPro"/>
</dbReference>
<keyword evidence="7 10" id="KW-0546">Nucleotide metabolism</keyword>
<dbReference type="CDD" id="cd00515">
    <property type="entry name" value="HAM1"/>
    <property type="match status" value="1"/>
</dbReference>
<evidence type="ECO:0000256" key="8">
    <source>
        <dbReference type="ARBA" id="ARBA00051875"/>
    </source>
</evidence>
<keyword evidence="4 10" id="KW-0547">Nucleotide-binding</keyword>
<dbReference type="EC" id="3.6.1.66" evidence="10"/>
<keyword evidence="3 10" id="KW-0479">Metal-binding</keyword>